<dbReference type="EMBL" id="JAYMYQ010000011">
    <property type="protein sequence ID" value="KAK7306041.1"/>
    <property type="molecule type" value="Genomic_DNA"/>
</dbReference>
<comment type="caution">
    <text evidence="1">The sequence shown here is derived from an EMBL/GenBank/DDBJ whole genome shotgun (WGS) entry which is preliminary data.</text>
</comment>
<dbReference type="AlphaFoldDB" id="A0AAN9JX68"/>
<dbReference type="Proteomes" id="UP001367508">
    <property type="component" value="Unassembled WGS sequence"/>
</dbReference>
<proteinExistence type="predicted"/>
<evidence type="ECO:0000313" key="1">
    <source>
        <dbReference type="EMBL" id="KAK7306041.1"/>
    </source>
</evidence>
<reference evidence="1 2" key="1">
    <citation type="submission" date="2024-01" db="EMBL/GenBank/DDBJ databases">
        <title>The genomes of 5 underutilized Papilionoideae crops provide insights into root nodulation and disease resistanc.</title>
        <authorList>
            <person name="Jiang F."/>
        </authorList>
    </citation>
    <scope>NUCLEOTIDE SEQUENCE [LARGE SCALE GENOMIC DNA]</scope>
    <source>
        <strain evidence="1">LVBAO_FW01</strain>
        <tissue evidence="1">Leaves</tissue>
    </source>
</reference>
<organism evidence="1 2">
    <name type="scientific">Canavalia gladiata</name>
    <name type="common">Sword bean</name>
    <name type="synonym">Dolichos gladiatus</name>
    <dbReference type="NCBI Taxonomy" id="3824"/>
    <lineage>
        <taxon>Eukaryota</taxon>
        <taxon>Viridiplantae</taxon>
        <taxon>Streptophyta</taxon>
        <taxon>Embryophyta</taxon>
        <taxon>Tracheophyta</taxon>
        <taxon>Spermatophyta</taxon>
        <taxon>Magnoliopsida</taxon>
        <taxon>eudicotyledons</taxon>
        <taxon>Gunneridae</taxon>
        <taxon>Pentapetalae</taxon>
        <taxon>rosids</taxon>
        <taxon>fabids</taxon>
        <taxon>Fabales</taxon>
        <taxon>Fabaceae</taxon>
        <taxon>Papilionoideae</taxon>
        <taxon>50 kb inversion clade</taxon>
        <taxon>NPAAA clade</taxon>
        <taxon>indigoferoid/millettioid clade</taxon>
        <taxon>Phaseoleae</taxon>
        <taxon>Canavalia</taxon>
    </lineage>
</organism>
<name>A0AAN9JX68_CANGL</name>
<keyword evidence="2" id="KW-1185">Reference proteome</keyword>
<protein>
    <submittedName>
        <fullName evidence="1">Uncharacterized protein</fullName>
    </submittedName>
</protein>
<sequence>MGGLVWQCIGSAWSQVHSASRVIFCGCVALPSIHARETMEPQPLRALAMHKGPIRRRHETPSENWLLVRRTKVKEKKRRLRMGVWENCRKEDQETSDQTLPLLKGGSDIPLEAFAYKLLTRFHSRIRIDISNHDDIRRRYAGCVAKINSSAHSLHRV</sequence>
<evidence type="ECO:0000313" key="2">
    <source>
        <dbReference type="Proteomes" id="UP001367508"/>
    </source>
</evidence>
<gene>
    <name evidence="1" type="ORF">VNO77_43955</name>
</gene>
<accession>A0AAN9JX68</accession>